<protein>
    <recommendedName>
        <fullName evidence="4">Glycoside hydrolase family 31 TIM barrel domain-containing protein</fullName>
    </recommendedName>
</protein>
<sequence length="468" mass="54037">MPLNTGYEVDRVTGDTVFMKKTKAGALNGYDVDMPLRFTHERYGAALNLRITGRENTRFFPYSQFYYDHYSICQPLQYRFKTRDYVIFAHGKSVSSDELIVEVSKSKFFYFVVKRKSTGTVIWDTSIGGMMFADKFIQIATKLPSTKLYGFGENIHQTLKHDFTNYTTWGMFARDEFPNSAEKDGKNLYGVHGFYLALEPDNKAHGVLILNSNAQEVTTMPGPALVYRTIGGMLDIFFFPGPTPEEVIQQYTTFIGKPTLPAYFSLGFQLCRYGYKDLNELKSVVSEVKEAKIPLDVVYADIEYMHRYNDFTVGEKWNGFGEYIRDLKVEGKRTILIFDCGIRADDDAFVRAIDQIMLAVVWPDGHTAFPDFYDRTGKTTKWWIKEFVNFHEKLEFDGIWIDMNEPAAFGTNEQYPWYFNYADHPNITSLKCPLIGDDSRYDNPPFKTFNVYRYGDNAHDFLGSRYAS</sequence>
<keyword evidence="3" id="KW-0378">Hydrolase</keyword>
<dbReference type="OrthoDB" id="1334205at2759"/>
<feature type="domain" description="Glycoside hydrolase family 31 TIM barrel" evidence="4">
    <location>
        <begin position="258"/>
        <end position="416"/>
    </location>
</feature>
<evidence type="ECO:0000313" key="5">
    <source>
        <dbReference type="EMBL" id="VDK47589.1"/>
    </source>
</evidence>
<dbReference type="GO" id="GO:0005975">
    <property type="term" value="P:carbohydrate metabolic process"/>
    <property type="evidence" value="ECO:0007669"/>
    <property type="project" value="InterPro"/>
</dbReference>
<dbReference type="EMBL" id="UYRR01031205">
    <property type="protein sequence ID" value="VDK47589.1"/>
    <property type="molecule type" value="Genomic_DNA"/>
</dbReference>
<gene>
    <name evidence="5" type="ORF">ASIM_LOCUS12527</name>
</gene>
<comment type="similarity">
    <text evidence="1 3">Belongs to the glycosyl hydrolase 31 family.</text>
</comment>
<name>A0A3P6QG17_ANISI</name>
<accession>A0A3P6QG17</accession>
<evidence type="ECO:0000256" key="1">
    <source>
        <dbReference type="ARBA" id="ARBA00007806"/>
    </source>
</evidence>
<dbReference type="PANTHER" id="PTHR22762">
    <property type="entry name" value="ALPHA-GLUCOSIDASE"/>
    <property type="match status" value="1"/>
</dbReference>
<dbReference type="GO" id="GO:0030246">
    <property type="term" value="F:carbohydrate binding"/>
    <property type="evidence" value="ECO:0007669"/>
    <property type="project" value="InterPro"/>
</dbReference>
<evidence type="ECO:0000256" key="2">
    <source>
        <dbReference type="ARBA" id="ARBA00023180"/>
    </source>
</evidence>
<proteinExistence type="inferred from homology"/>
<organism evidence="5 6">
    <name type="scientific">Anisakis simplex</name>
    <name type="common">Herring worm</name>
    <dbReference type="NCBI Taxonomy" id="6269"/>
    <lineage>
        <taxon>Eukaryota</taxon>
        <taxon>Metazoa</taxon>
        <taxon>Ecdysozoa</taxon>
        <taxon>Nematoda</taxon>
        <taxon>Chromadorea</taxon>
        <taxon>Rhabditida</taxon>
        <taxon>Spirurina</taxon>
        <taxon>Ascaridomorpha</taxon>
        <taxon>Ascaridoidea</taxon>
        <taxon>Anisakidae</taxon>
        <taxon>Anisakis</taxon>
        <taxon>Anisakis simplex complex</taxon>
    </lineage>
</organism>
<keyword evidence="2" id="KW-0325">Glycoprotein</keyword>
<dbReference type="InterPro" id="IPR017853">
    <property type="entry name" value="GH"/>
</dbReference>
<dbReference type="InterPro" id="IPR030458">
    <property type="entry name" value="Glyco_hydro_31_AS"/>
</dbReference>
<evidence type="ECO:0000313" key="6">
    <source>
        <dbReference type="Proteomes" id="UP000267096"/>
    </source>
</evidence>
<dbReference type="PROSITE" id="PS00129">
    <property type="entry name" value="GLYCOSYL_HYDROL_F31_1"/>
    <property type="match status" value="1"/>
</dbReference>
<evidence type="ECO:0000259" key="4">
    <source>
        <dbReference type="Pfam" id="PF01055"/>
    </source>
</evidence>
<dbReference type="SUPFAM" id="SSF51445">
    <property type="entry name" value="(Trans)glycosidases"/>
    <property type="match status" value="1"/>
</dbReference>
<dbReference type="CDD" id="cd14752">
    <property type="entry name" value="GH31_N"/>
    <property type="match status" value="1"/>
</dbReference>
<dbReference type="Gene3D" id="2.60.40.1760">
    <property type="entry name" value="glycosyl hydrolase (family 31)"/>
    <property type="match status" value="1"/>
</dbReference>
<reference evidence="5 6" key="1">
    <citation type="submission" date="2018-11" db="EMBL/GenBank/DDBJ databases">
        <authorList>
            <consortium name="Pathogen Informatics"/>
        </authorList>
    </citation>
    <scope>NUCLEOTIDE SEQUENCE [LARGE SCALE GENOMIC DNA]</scope>
</reference>
<dbReference type="PANTHER" id="PTHR22762:SF133">
    <property type="entry name" value="P-TYPE DOMAIN-CONTAINING PROTEIN"/>
    <property type="match status" value="1"/>
</dbReference>
<dbReference type="AlphaFoldDB" id="A0A3P6QG17"/>
<dbReference type="Gene3D" id="3.20.20.80">
    <property type="entry name" value="Glycosidases"/>
    <property type="match status" value="1"/>
</dbReference>
<dbReference type="Pfam" id="PF01055">
    <property type="entry name" value="Glyco_hydro_31_2nd"/>
    <property type="match status" value="1"/>
</dbReference>
<dbReference type="Proteomes" id="UP000267096">
    <property type="component" value="Unassembled WGS sequence"/>
</dbReference>
<dbReference type="InterPro" id="IPR000322">
    <property type="entry name" value="Glyco_hydro_31_TIM"/>
</dbReference>
<dbReference type="SUPFAM" id="SSF74650">
    <property type="entry name" value="Galactose mutarotase-like"/>
    <property type="match status" value="1"/>
</dbReference>
<dbReference type="InterPro" id="IPR011013">
    <property type="entry name" value="Gal_mutarotase_sf_dom"/>
</dbReference>
<evidence type="ECO:0000256" key="3">
    <source>
        <dbReference type="RuleBase" id="RU361185"/>
    </source>
</evidence>
<dbReference type="GO" id="GO:0004558">
    <property type="term" value="F:alpha-1,4-glucosidase activity"/>
    <property type="evidence" value="ECO:0007669"/>
    <property type="project" value="TreeGrafter"/>
</dbReference>
<keyword evidence="3" id="KW-0326">Glycosidase</keyword>
<keyword evidence="6" id="KW-1185">Reference proteome</keyword>